<dbReference type="PANTHER" id="PTHR36842">
    <property type="entry name" value="PROTEIN TOLB HOMOLOG"/>
    <property type="match status" value="1"/>
</dbReference>
<evidence type="ECO:0000256" key="1">
    <source>
        <dbReference type="ARBA" id="ARBA00009820"/>
    </source>
</evidence>
<dbReference type="EMBL" id="CADCWN010000184">
    <property type="protein sequence ID" value="CAA9574871.1"/>
    <property type="molecule type" value="Genomic_DNA"/>
</dbReference>
<name>A0A6J4VG49_9BACT</name>
<protein>
    <submittedName>
        <fullName evidence="3">TolB protein, periplasmic protein involved in the tonb-independent uptake of group A colicins</fullName>
    </submittedName>
</protein>
<accession>A0A6J4VG49</accession>
<dbReference type="SUPFAM" id="SSF82171">
    <property type="entry name" value="DPP6 N-terminal domain-like"/>
    <property type="match status" value="1"/>
</dbReference>
<dbReference type="PANTHER" id="PTHR36842:SF2">
    <property type="entry name" value="SLR0505 PROTEIN"/>
    <property type="match status" value="1"/>
</dbReference>
<gene>
    <name evidence="3" type="ORF">AVDCRST_MAG18-2428</name>
</gene>
<evidence type="ECO:0000256" key="2">
    <source>
        <dbReference type="SAM" id="MobiDB-lite"/>
    </source>
</evidence>
<organism evidence="3">
    <name type="scientific">uncultured Thermomicrobiales bacterium</name>
    <dbReference type="NCBI Taxonomy" id="1645740"/>
    <lineage>
        <taxon>Bacteria</taxon>
        <taxon>Pseudomonadati</taxon>
        <taxon>Thermomicrobiota</taxon>
        <taxon>Thermomicrobia</taxon>
        <taxon>Thermomicrobiales</taxon>
        <taxon>environmental samples</taxon>
    </lineage>
</organism>
<comment type="similarity">
    <text evidence="1">Belongs to the TolB family.</text>
</comment>
<feature type="region of interest" description="Disordered" evidence="2">
    <location>
        <begin position="352"/>
        <end position="376"/>
    </location>
</feature>
<dbReference type="Gene3D" id="2.120.10.30">
    <property type="entry name" value="TolB, C-terminal domain"/>
    <property type="match status" value="2"/>
</dbReference>
<reference evidence="3" key="1">
    <citation type="submission" date="2020-02" db="EMBL/GenBank/DDBJ databases">
        <authorList>
            <person name="Meier V. D."/>
        </authorList>
    </citation>
    <scope>NUCLEOTIDE SEQUENCE</scope>
    <source>
        <strain evidence="3">AVDCRST_MAG18</strain>
    </source>
</reference>
<sequence length="431" mass="46129">MNAPTLPNHPVRATRRTLVATLLALLLLGVLAGCLQATQPAPTPAEVTPTATARPRATPVATVAGAPAPTPIAPPVGLVPARTIAFVSDRDGQIDLYLTDIETGRLLRLTNDRAIESFPAWSPDGTTLAYVVEDERTLRNLWIIDLRVGIHRQLTREEPPFDVRRPAWLRGGRVLLYDTGKPFDRRPELRAITIDGQRLSPIVPGAGDIIYDWSTNGETLICAVGQMIGEPRIVVADAVPGMTLTAGRDAPVGFAVELSPDGRSATFTGPPLSDDQVTFLLDLATGATTPLNEGVLGRRYEHDFAWLPDSKRLILVHGAGGVTDGLGRLKVGSAAPPTSDVTVGLWLVNTAPAPGEPPRTQLTSGSADAAPRPSPDGRWIVYLTDTQKPTPLESNIWLIGTEPSPGSQAYIPRNLTAEHGNNWSPVWMPLP</sequence>
<dbReference type="AlphaFoldDB" id="A0A6J4VG49"/>
<evidence type="ECO:0000313" key="3">
    <source>
        <dbReference type="EMBL" id="CAA9574871.1"/>
    </source>
</evidence>
<dbReference type="Pfam" id="PF07676">
    <property type="entry name" value="PD40"/>
    <property type="match status" value="3"/>
</dbReference>
<dbReference type="InterPro" id="IPR011659">
    <property type="entry name" value="WD40"/>
</dbReference>
<dbReference type="InterPro" id="IPR011042">
    <property type="entry name" value="6-blade_b-propeller_TolB-like"/>
</dbReference>
<proteinExistence type="inferred from homology"/>